<evidence type="ECO:0000259" key="2">
    <source>
        <dbReference type="PROSITE" id="PS51186"/>
    </source>
</evidence>
<dbReference type="InterPro" id="IPR000182">
    <property type="entry name" value="GNAT_dom"/>
</dbReference>
<dbReference type="GO" id="GO:0008080">
    <property type="term" value="F:N-acetyltransferase activity"/>
    <property type="evidence" value="ECO:0007669"/>
    <property type="project" value="InterPro"/>
</dbReference>
<keyword evidence="1 3" id="KW-0808">Transferase</keyword>
<protein>
    <submittedName>
        <fullName evidence="3">Aminoglycoside 6'-N-acetyltransferase I</fullName>
    </submittedName>
</protein>
<dbReference type="Gene3D" id="3.40.630.30">
    <property type="match status" value="1"/>
</dbReference>
<dbReference type="PANTHER" id="PTHR13947:SF37">
    <property type="entry name" value="LD18367P"/>
    <property type="match status" value="1"/>
</dbReference>
<name>A0A285MT42_9FLAO</name>
<evidence type="ECO:0000256" key="1">
    <source>
        <dbReference type="ARBA" id="ARBA00022679"/>
    </source>
</evidence>
<keyword evidence="4" id="KW-1185">Reference proteome</keyword>
<dbReference type="SUPFAM" id="SSF55729">
    <property type="entry name" value="Acyl-CoA N-acyltransferases (Nat)"/>
    <property type="match status" value="1"/>
</dbReference>
<dbReference type="PANTHER" id="PTHR13947">
    <property type="entry name" value="GNAT FAMILY N-ACETYLTRANSFERASE"/>
    <property type="match status" value="1"/>
</dbReference>
<gene>
    <name evidence="3" type="ORF">SAMN06265377_2173</name>
</gene>
<evidence type="ECO:0000313" key="4">
    <source>
        <dbReference type="Proteomes" id="UP000219048"/>
    </source>
</evidence>
<organism evidence="3 4">
    <name type="scientific">Flagellimonas pacifica</name>
    <dbReference type="NCBI Taxonomy" id="1247520"/>
    <lineage>
        <taxon>Bacteria</taxon>
        <taxon>Pseudomonadati</taxon>
        <taxon>Bacteroidota</taxon>
        <taxon>Flavobacteriia</taxon>
        <taxon>Flavobacteriales</taxon>
        <taxon>Flavobacteriaceae</taxon>
        <taxon>Flagellimonas</taxon>
    </lineage>
</organism>
<dbReference type="EMBL" id="OBEH01000003">
    <property type="protein sequence ID" value="SNZ00352.1"/>
    <property type="molecule type" value="Genomic_DNA"/>
</dbReference>
<dbReference type="Pfam" id="PF13508">
    <property type="entry name" value="Acetyltransf_7"/>
    <property type="match status" value="1"/>
</dbReference>
<reference evidence="4" key="1">
    <citation type="submission" date="2017-09" db="EMBL/GenBank/DDBJ databases">
        <authorList>
            <person name="Varghese N."/>
            <person name="Submissions S."/>
        </authorList>
    </citation>
    <scope>NUCLEOTIDE SEQUENCE [LARGE SCALE GENOMIC DNA]</scope>
    <source>
        <strain evidence="4">DSM 25885</strain>
    </source>
</reference>
<dbReference type="Proteomes" id="UP000219048">
    <property type="component" value="Unassembled WGS sequence"/>
</dbReference>
<evidence type="ECO:0000313" key="3">
    <source>
        <dbReference type="EMBL" id="SNZ00352.1"/>
    </source>
</evidence>
<sequence>MKEVTPIIELLNNPEEAPIELLKLADPSVTLINGYLKSGSCYVALLGAEIIGTIVLSESDSTTNEIKNIAVKESLQRKGVGKKLLAFADKLSRQKGYKNILIGTGNSSISQLLLYQKAGFEIKEVERDFFLKNYADPIFENGIQCKHKIILEKDLNT</sequence>
<feature type="domain" description="N-acetyltransferase" evidence="2">
    <location>
        <begin position="1"/>
        <end position="156"/>
    </location>
</feature>
<dbReference type="RefSeq" id="WP_243396950.1">
    <property type="nucleotide sequence ID" value="NZ_OBEH01000003.1"/>
</dbReference>
<dbReference type="AlphaFoldDB" id="A0A285MT42"/>
<dbReference type="CDD" id="cd04301">
    <property type="entry name" value="NAT_SF"/>
    <property type="match status" value="1"/>
</dbReference>
<proteinExistence type="predicted"/>
<dbReference type="PROSITE" id="PS51186">
    <property type="entry name" value="GNAT"/>
    <property type="match status" value="1"/>
</dbReference>
<dbReference type="InterPro" id="IPR016181">
    <property type="entry name" value="Acyl_CoA_acyltransferase"/>
</dbReference>
<dbReference type="InterPro" id="IPR050769">
    <property type="entry name" value="NAT_camello-type"/>
</dbReference>
<accession>A0A285MT42</accession>